<evidence type="ECO:0000313" key="1">
    <source>
        <dbReference type="EMBL" id="MPL96431.1"/>
    </source>
</evidence>
<protein>
    <submittedName>
        <fullName evidence="1">Uncharacterized protein</fullName>
    </submittedName>
</protein>
<proteinExistence type="predicted"/>
<organism evidence="1">
    <name type="scientific">bioreactor metagenome</name>
    <dbReference type="NCBI Taxonomy" id="1076179"/>
    <lineage>
        <taxon>unclassified sequences</taxon>
        <taxon>metagenomes</taxon>
        <taxon>ecological metagenomes</taxon>
    </lineage>
</organism>
<reference evidence="1" key="1">
    <citation type="submission" date="2019-08" db="EMBL/GenBank/DDBJ databases">
        <authorList>
            <person name="Kucharzyk K."/>
            <person name="Murdoch R.W."/>
            <person name="Higgins S."/>
            <person name="Loffler F."/>
        </authorList>
    </citation>
    <scope>NUCLEOTIDE SEQUENCE</scope>
</reference>
<dbReference type="AlphaFoldDB" id="A0A644VYD6"/>
<gene>
    <name evidence="1" type="ORF">SDC9_42611</name>
</gene>
<name>A0A644VYD6_9ZZZZ</name>
<sequence>MDGNSPGKAERELGEFTDVFFVDFFCDRIGCVTYVFPFHGGDINHTVISRTFDGDDILPECPDDTDFPVVESSGCLGIVLDQHYFGSNFQV</sequence>
<comment type="caution">
    <text evidence="1">The sequence shown here is derived from an EMBL/GenBank/DDBJ whole genome shotgun (WGS) entry which is preliminary data.</text>
</comment>
<accession>A0A644VYD6</accession>
<dbReference type="EMBL" id="VSSQ01000510">
    <property type="protein sequence ID" value="MPL96431.1"/>
    <property type="molecule type" value="Genomic_DNA"/>
</dbReference>